<dbReference type="Proteomes" id="UP000320913">
    <property type="component" value="Unassembled WGS sequence"/>
</dbReference>
<evidence type="ECO:0000313" key="3">
    <source>
        <dbReference type="EMBL" id="TMQ61190.1"/>
    </source>
</evidence>
<evidence type="ECO:0000313" key="4">
    <source>
        <dbReference type="Proteomes" id="UP000316292"/>
    </source>
</evidence>
<dbReference type="AlphaFoldDB" id="A0A538S8K8"/>
<proteinExistence type="predicted"/>
<accession>A0A538S8K8</accession>
<sequence length="247" mass="26443">MMRFRNVGIVMGLLALLSPASEALAGYSLFGDAQIVQPGNNSPNAVQIRSTCPGGFPTCFINNSFTFGGVDFDIPAGITFADFQTLATDYMFTDGSCGGGSPRFVISLTNGTNSGDISVYLGPPPNYMFCPSNVWQSTGDLLEGVNPIDTSHLPAGTFYDPYTLAVTKYGSYQVTGVQLVADGSWAQLGGVQTMRGDNVNINGTIYTFDQPQTKEQCKKGGWEVTTRTDNSTFKNQGACIQYFNTGK</sequence>
<feature type="chain" id="PRO_5039865632" evidence="1">
    <location>
        <begin position="26"/>
        <end position="247"/>
    </location>
</feature>
<protein>
    <submittedName>
        <fullName evidence="2">Uncharacterized protein</fullName>
    </submittedName>
</protein>
<dbReference type="EMBL" id="VBOV01000040">
    <property type="protein sequence ID" value="TMQ61190.1"/>
    <property type="molecule type" value="Genomic_DNA"/>
</dbReference>
<evidence type="ECO:0000256" key="1">
    <source>
        <dbReference type="SAM" id="SignalP"/>
    </source>
</evidence>
<dbReference type="Proteomes" id="UP000316292">
    <property type="component" value="Unassembled WGS sequence"/>
</dbReference>
<keyword evidence="1" id="KW-0732">Signal</keyword>
<evidence type="ECO:0000313" key="5">
    <source>
        <dbReference type="Proteomes" id="UP000320913"/>
    </source>
</evidence>
<evidence type="ECO:0000313" key="2">
    <source>
        <dbReference type="EMBL" id="TMQ47697.1"/>
    </source>
</evidence>
<dbReference type="EMBL" id="VBOR01000100">
    <property type="protein sequence ID" value="TMQ47697.1"/>
    <property type="molecule type" value="Genomic_DNA"/>
</dbReference>
<reference evidence="4 5" key="1">
    <citation type="journal article" date="2019" name="Nat. Microbiol.">
        <title>Mediterranean grassland soil C-N compound turnover is dependent on rainfall and depth, and is mediated by genomically divergent microorganisms.</title>
        <authorList>
            <person name="Diamond S."/>
            <person name="Andeer P.F."/>
            <person name="Li Z."/>
            <person name="Crits-Christoph A."/>
            <person name="Burstein D."/>
            <person name="Anantharaman K."/>
            <person name="Lane K.R."/>
            <person name="Thomas B.C."/>
            <person name="Pan C."/>
            <person name="Northen T.R."/>
            <person name="Banfield J.F."/>
        </authorList>
    </citation>
    <scope>NUCLEOTIDE SEQUENCE [LARGE SCALE GENOMIC DNA]</scope>
    <source>
        <strain evidence="2">WS_1</strain>
        <strain evidence="3">WS_5</strain>
    </source>
</reference>
<organism evidence="2 4">
    <name type="scientific">Eiseniibacteriota bacterium</name>
    <dbReference type="NCBI Taxonomy" id="2212470"/>
    <lineage>
        <taxon>Bacteria</taxon>
        <taxon>Candidatus Eiseniibacteriota</taxon>
    </lineage>
</organism>
<name>A0A538S8K8_UNCEI</name>
<comment type="caution">
    <text evidence="2">The sequence shown here is derived from an EMBL/GenBank/DDBJ whole genome shotgun (WGS) entry which is preliminary data.</text>
</comment>
<feature type="signal peptide" evidence="1">
    <location>
        <begin position="1"/>
        <end position="25"/>
    </location>
</feature>
<gene>
    <name evidence="2" type="ORF">E6K71_09180</name>
    <name evidence="3" type="ORF">E6K75_01745</name>
</gene>